<proteinExistence type="predicted"/>
<gene>
    <name evidence="1" type="ORF">TNIN_153171</name>
</gene>
<evidence type="ECO:0000313" key="1">
    <source>
        <dbReference type="EMBL" id="GFY60549.1"/>
    </source>
</evidence>
<comment type="caution">
    <text evidence="1">The sequence shown here is derived from an EMBL/GenBank/DDBJ whole genome shotgun (WGS) entry which is preliminary data.</text>
</comment>
<organism evidence="1 2">
    <name type="scientific">Trichonephila inaurata madagascariensis</name>
    <dbReference type="NCBI Taxonomy" id="2747483"/>
    <lineage>
        <taxon>Eukaryota</taxon>
        <taxon>Metazoa</taxon>
        <taxon>Ecdysozoa</taxon>
        <taxon>Arthropoda</taxon>
        <taxon>Chelicerata</taxon>
        <taxon>Arachnida</taxon>
        <taxon>Araneae</taxon>
        <taxon>Araneomorphae</taxon>
        <taxon>Entelegynae</taxon>
        <taxon>Araneoidea</taxon>
        <taxon>Nephilidae</taxon>
        <taxon>Trichonephila</taxon>
        <taxon>Trichonephila inaurata</taxon>
    </lineage>
</organism>
<dbReference type="EMBL" id="BMAV01013201">
    <property type="protein sequence ID" value="GFY60549.1"/>
    <property type="molecule type" value="Genomic_DNA"/>
</dbReference>
<dbReference type="OrthoDB" id="10069847at2759"/>
<protein>
    <submittedName>
        <fullName evidence="1">Uncharacterized protein</fullName>
    </submittedName>
</protein>
<evidence type="ECO:0000313" key="2">
    <source>
        <dbReference type="Proteomes" id="UP000886998"/>
    </source>
</evidence>
<reference evidence="1" key="1">
    <citation type="submission" date="2020-08" db="EMBL/GenBank/DDBJ databases">
        <title>Multicomponent nature underlies the extraordinary mechanical properties of spider dragline silk.</title>
        <authorList>
            <person name="Kono N."/>
            <person name="Nakamura H."/>
            <person name="Mori M."/>
            <person name="Yoshida Y."/>
            <person name="Ohtoshi R."/>
            <person name="Malay A.D."/>
            <person name="Moran D.A.P."/>
            <person name="Tomita M."/>
            <person name="Numata K."/>
            <person name="Arakawa K."/>
        </authorList>
    </citation>
    <scope>NUCLEOTIDE SEQUENCE</scope>
</reference>
<sequence length="86" mass="9950">MEKGHFDVHDKNFNGTSGTMEIRTALMIWRQSTHEYQMRFVSLLNNCDSKSFEFLAENSIDGSDVKGEKFEPYCKKAGHILMQKKS</sequence>
<name>A0A8X6XVW2_9ARAC</name>
<accession>A0A8X6XVW2</accession>
<keyword evidence="2" id="KW-1185">Reference proteome</keyword>
<dbReference type="AlphaFoldDB" id="A0A8X6XVW2"/>
<dbReference type="Proteomes" id="UP000886998">
    <property type="component" value="Unassembled WGS sequence"/>
</dbReference>